<keyword evidence="4 7" id="KW-1133">Transmembrane helix</keyword>
<dbReference type="KEGG" id="ade:Adeh_0805"/>
<dbReference type="AlphaFoldDB" id="Q2IP50"/>
<dbReference type="EMBL" id="CP000251">
    <property type="protein sequence ID" value="ABC80580.1"/>
    <property type="molecule type" value="Genomic_DNA"/>
</dbReference>
<evidence type="ECO:0000256" key="5">
    <source>
        <dbReference type="ARBA" id="ARBA00023136"/>
    </source>
</evidence>
<dbReference type="InterPro" id="IPR035973">
    <property type="entry name" value="Cyt_c_oxidase_su3-like_sf"/>
</dbReference>
<dbReference type="RefSeq" id="WP_011419863.1">
    <property type="nucleotide sequence ID" value="NC_007760.1"/>
</dbReference>
<dbReference type="GO" id="GO:0004129">
    <property type="term" value="F:cytochrome-c oxidase activity"/>
    <property type="evidence" value="ECO:0007669"/>
    <property type="project" value="InterPro"/>
</dbReference>
<feature type="transmembrane region" description="Helical" evidence="7">
    <location>
        <begin position="190"/>
        <end position="208"/>
    </location>
</feature>
<dbReference type="Pfam" id="PF00510">
    <property type="entry name" value="COX3"/>
    <property type="match status" value="1"/>
</dbReference>
<dbReference type="InterPro" id="IPR013833">
    <property type="entry name" value="Cyt_c_oxidase_su3_a-hlx"/>
</dbReference>
<evidence type="ECO:0000313" key="10">
    <source>
        <dbReference type="Proteomes" id="UP000001935"/>
    </source>
</evidence>
<dbReference type="GO" id="GO:0005886">
    <property type="term" value="C:plasma membrane"/>
    <property type="evidence" value="ECO:0007669"/>
    <property type="project" value="UniProtKB-SubCell"/>
</dbReference>
<dbReference type="Proteomes" id="UP000001935">
    <property type="component" value="Chromosome"/>
</dbReference>
<evidence type="ECO:0000256" key="2">
    <source>
        <dbReference type="ARBA" id="ARBA00010581"/>
    </source>
</evidence>
<dbReference type="eggNOG" id="COG1845">
    <property type="taxonomic scope" value="Bacteria"/>
</dbReference>
<feature type="transmembrane region" description="Helical" evidence="7">
    <location>
        <begin position="95"/>
        <end position="114"/>
    </location>
</feature>
<evidence type="ECO:0000256" key="7">
    <source>
        <dbReference type="SAM" id="Phobius"/>
    </source>
</evidence>
<protein>
    <submittedName>
        <fullName evidence="9">Cytochrome c oxidase, subunit III</fullName>
    </submittedName>
</protein>
<evidence type="ECO:0000313" key="9">
    <source>
        <dbReference type="EMBL" id="ABC80580.1"/>
    </source>
</evidence>
<evidence type="ECO:0000256" key="4">
    <source>
        <dbReference type="ARBA" id="ARBA00022989"/>
    </source>
</evidence>
<feature type="transmembrane region" description="Helical" evidence="7">
    <location>
        <begin position="22"/>
        <end position="43"/>
    </location>
</feature>
<dbReference type="PROSITE" id="PS50253">
    <property type="entry name" value="COX3"/>
    <property type="match status" value="1"/>
</dbReference>
<evidence type="ECO:0000259" key="8">
    <source>
        <dbReference type="PROSITE" id="PS50253"/>
    </source>
</evidence>
<evidence type="ECO:0000256" key="3">
    <source>
        <dbReference type="ARBA" id="ARBA00022692"/>
    </source>
</evidence>
<dbReference type="SUPFAM" id="SSF81452">
    <property type="entry name" value="Cytochrome c oxidase subunit III-like"/>
    <property type="match status" value="1"/>
</dbReference>
<evidence type="ECO:0000256" key="6">
    <source>
        <dbReference type="RuleBase" id="RU003376"/>
    </source>
</evidence>
<sequence length="209" mass="23284">MQASPLAHHFENIEKQSHAERLGMWLFLASEVLLFTALFAAYAVYRYLYSDAFAEASRAIETWFGLVNTIILVTSSFTVALGLNEAVKGNGKKTGLWFAVSVAFAIAFLALKAVEYSHHFQEGQLPGRYYSFHELQAPGASLFFSLYFLITGLHGVHVIVGMTILAVVGVKAARGKYTAAYHTPVELAGLYWHLVDLIWIFVFPLIYLV</sequence>
<keyword evidence="3 6" id="KW-0812">Transmembrane</keyword>
<dbReference type="InterPro" id="IPR024791">
    <property type="entry name" value="Cyt_c/ubiquinol_Oxase_su3"/>
</dbReference>
<gene>
    <name evidence="9" type="ordered locus">Adeh_0805</name>
</gene>
<comment type="subcellular location">
    <subcellularLocation>
        <location evidence="6">Cell membrane</location>
        <topology evidence="6">Multi-pass membrane protein</topology>
    </subcellularLocation>
    <subcellularLocation>
        <location evidence="1">Membrane</location>
        <topology evidence="1">Multi-pass membrane protein</topology>
    </subcellularLocation>
</comment>
<dbReference type="Gene3D" id="1.20.120.80">
    <property type="entry name" value="Cytochrome c oxidase, subunit III, four-helix bundle"/>
    <property type="match status" value="1"/>
</dbReference>
<dbReference type="PANTHER" id="PTHR11403:SF6">
    <property type="entry name" value="NITRIC OXIDE REDUCTASE SUBUNIT E"/>
    <property type="match status" value="1"/>
</dbReference>
<evidence type="ECO:0000256" key="1">
    <source>
        <dbReference type="ARBA" id="ARBA00004141"/>
    </source>
</evidence>
<feature type="domain" description="Heme-copper oxidase subunit III family profile" evidence="8">
    <location>
        <begin position="1"/>
        <end position="209"/>
    </location>
</feature>
<dbReference type="PANTHER" id="PTHR11403">
    <property type="entry name" value="CYTOCHROME C OXIDASE SUBUNIT III"/>
    <property type="match status" value="1"/>
</dbReference>
<dbReference type="HOGENOM" id="CLU_044071_1_0_7"/>
<dbReference type="InterPro" id="IPR000298">
    <property type="entry name" value="Cyt_c_oxidase-like_su3"/>
</dbReference>
<dbReference type="OrthoDB" id="9810850at2"/>
<accession>Q2IP50</accession>
<feature type="transmembrane region" description="Helical" evidence="7">
    <location>
        <begin position="144"/>
        <end position="170"/>
    </location>
</feature>
<feature type="transmembrane region" description="Helical" evidence="7">
    <location>
        <begin position="63"/>
        <end position="83"/>
    </location>
</feature>
<comment type="similarity">
    <text evidence="2 6">Belongs to the cytochrome c oxidase subunit 3 family.</text>
</comment>
<dbReference type="GO" id="GO:0019646">
    <property type="term" value="P:aerobic electron transport chain"/>
    <property type="evidence" value="ECO:0007669"/>
    <property type="project" value="InterPro"/>
</dbReference>
<keyword evidence="5 7" id="KW-0472">Membrane</keyword>
<dbReference type="STRING" id="290397.Adeh_0805"/>
<organism evidence="9 10">
    <name type="scientific">Anaeromyxobacter dehalogenans (strain 2CP-C)</name>
    <dbReference type="NCBI Taxonomy" id="290397"/>
    <lineage>
        <taxon>Bacteria</taxon>
        <taxon>Pseudomonadati</taxon>
        <taxon>Myxococcota</taxon>
        <taxon>Myxococcia</taxon>
        <taxon>Myxococcales</taxon>
        <taxon>Cystobacterineae</taxon>
        <taxon>Anaeromyxobacteraceae</taxon>
        <taxon>Anaeromyxobacter</taxon>
    </lineage>
</organism>
<reference evidence="9" key="1">
    <citation type="submission" date="2006-01" db="EMBL/GenBank/DDBJ databases">
        <title>Complete sequence of Anaeromyxobacter dehalogenans 2CP-C.</title>
        <authorList>
            <consortium name="US DOE Joint Genome Institute"/>
            <person name="Copeland A."/>
            <person name="Lucas S."/>
            <person name="Lapidus A."/>
            <person name="Barry K."/>
            <person name="Detter J.C."/>
            <person name="Glavina T."/>
            <person name="Hammon N."/>
            <person name="Israni S."/>
            <person name="Pitluck S."/>
            <person name="Brettin T."/>
            <person name="Bruce D."/>
            <person name="Han C."/>
            <person name="Tapia R."/>
            <person name="Gilna P."/>
            <person name="Kiss H."/>
            <person name="Schmutz J."/>
            <person name="Larimer F."/>
            <person name="Land M."/>
            <person name="Kyrpides N."/>
            <person name="Anderson I."/>
            <person name="Sanford R.A."/>
            <person name="Ritalahti K.M."/>
            <person name="Thomas H.S."/>
            <person name="Kirby J.R."/>
            <person name="Zhulin I.B."/>
            <person name="Loeffler F.E."/>
            <person name="Richardson P."/>
        </authorList>
    </citation>
    <scope>NUCLEOTIDE SEQUENCE</scope>
    <source>
        <strain evidence="9">2CP-C</strain>
    </source>
</reference>
<proteinExistence type="inferred from homology"/>
<dbReference type="CDD" id="cd02862">
    <property type="entry name" value="NorE_like"/>
    <property type="match status" value="1"/>
</dbReference>
<name>Q2IP50_ANADE</name>